<feature type="transmembrane region" description="Helical" evidence="2">
    <location>
        <begin position="12"/>
        <end position="32"/>
    </location>
</feature>
<gene>
    <name evidence="3" type="ORF">GX426_08915</name>
</gene>
<keyword evidence="2" id="KW-0812">Transmembrane</keyword>
<feature type="compositionally biased region" description="Polar residues" evidence="1">
    <location>
        <begin position="323"/>
        <end position="345"/>
    </location>
</feature>
<evidence type="ECO:0000256" key="2">
    <source>
        <dbReference type="SAM" id="Phobius"/>
    </source>
</evidence>
<keyword evidence="2" id="KW-0472">Membrane</keyword>
<evidence type="ECO:0000313" key="4">
    <source>
        <dbReference type="Proteomes" id="UP000544742"/>
    </source>
</evidence>
<feature type="region of interest" description="Disordered" evidence="1">
    <location>
        <begin position="246"/>
        <end position="345"/>
    </location>
</feature>
<evidence type="ECO:0000313" key="3">
    <source>
        <dbReference type="EMBL" id="NLJ23212.1"/>
    </source>
</evidence>
<dbReference type="Proteomes" id="UP000544742">
    <property type="component" value="Unassembled WGS sequence"/>
</dbReference>
<feature type="compositionally biased region" description="Basic and acidic residues" evidence="1">
    <location>
        <begin position="299"/>
        <end position="316"/>
    </location>
</feature>
<dbReference type="AlphaFoldDB" id="A0A7K4AJS7"/>
<feature type="transmembrane region" description="Helical" evidence="2">
    <location>
        <begin position="359"/>
        <end position="374"/>
    </location>
</feature>
<reference evidence="3 4" key="1">
    <citation type="journal article" date="2020" name="Biotechnol. Biofuels">
        <title>New insights from the biogas microbiome by comprehensive genome-resolved metagenomics of nearly 1600 species originating from multiple anaerobic digesters.</title>
        <authorList>
            <person name="Campanaro S."/>
            <person name="Treu L."/>
            <person name="Rodriguez-R L.M."/>
            <person name="Kovalovszki A."/>
            <person name="Ziels R.M."/>
            <person name="Maus I."/>
            <person name="Zhu X."/>
            <person name="Kougias P.G."/>
            <person name="Basile A."/>
            <person name="Luo G."/>
            <person name="Schluter A."/>
            <person name="Konstantinidis K.T."/>
            <person name="Angelidaki I."/>
        </authorList>
    </citation>
    <scope>NUCLEOTIDE SEQUENCE [LARGE SCALE GENOMIC DNA]</scope>
    <source>
        <strain evidence="3">AS27yjCOA_157</strain>
    </source>
</reference>
<name>A0A7K4AJS7_METSH</name>
<proteinExistence type="predicted"/>
<sequence>MRCSPLPGRRDTTFAFILTALFGASILLSIIIPTQICLASGEETNLSTDAAPSNLTEGNTSAKEGIPVHVYITNNDNEKLDVSLFIDSELIDRKSISSGADQKIDSYPLEKGSHTFKISWWDEDVKSSFEVEETKDITAETSVNLYTTLNEEPEEFEITVNLVNENSRELEAFLYADGSFEKSKKVGKESSAELGKIKLKEGIHNLSVRWQDDDTRIEYEKTKKLMVKRDEVVIFYAPKGVSFEAKNASSGAEDLSSGDSDEKTSIKDEQIDKEDPVDEPDDDSENSSKTDSTSAEVDDEKKGAKGDAIETKDDASSRYGIGSSASTDNPLQDSSWGKSSPAKNANSMIGGSLEDGNRLYIYAALIMLTIYLLLRH</sequence>
<feature type="compositionally biased region" description="Acidic residues" evidence="1">
    <location>
        <begin position="275"/>
        <end position="285"/>
    </location>
</feature>
<keyword evidence="2" id="KW-1133">Transmembrane helix</keyword>
<protein>
    <submittedName>
        <fullName evidence="3">Uncharacterized protein</fullName>
    </submittedName>
</protein>
<feature type="compositionally biased region" description="Basic and acidic residues" evidence="1">
    <location>
        <begin position="260"/>
        <end position="274"/>
    </location>
</feature>
<evidence type="ECO:0000256" key="1">
    <source>
        <dbReference type="SAM" id="MobiDB-lite"/>
    </source>
</evidence>
<comment type="caution">
    <text evidence="3">The sequence shown here is derived from an EMBL/GenBank/DDBJ whole genome shotgun (WGS) entry which is preliminary data.</text>
</comment>
<organism evidence="3 4">
    <name type="scientific">Methanothrix soehngenii</name>
    <name type="common">Methanosaeta concilii</name>
    <dbReference type="NCBI Taxonomy" id="2223"/>
    <lineage>
        <taxon>Archaea</taxon>
        <taxon>Methanobacteriati</taxon>
        <taxon>Methanobacteriota</taxon>
        <taxon>Stenosarchaea group</taxon>
        <taxon>Methanomicrobia</taxon>
        <taxon>Methanotrichales</taxon>
        <taxon>Methanotrichaceae</taxon>
        <taxon>Methanothrix</taxon>
    </lineage>
</organism>
<accession>A0A7K4AJS7</accession>
<dbReference type="EMBL" id="JAAYUN010000156">
    <property type="protein sequence ID" value="NLJ23212.1"/>
    <property type="molecule type" value="Genomic_DNA"/>
</dbReference>